<keyword evidence="3" id="KW-1185">Reference proteome</keyword>
<protein>
    <recommendedName>
        <fullName evidence="4">Plastid lipid-associated protein/fibrillin conserved domain-containing protein</fullName>
    </recommendedName>
</protein>
<reference evidence="3" key="1">
    <citation type="journal article" date="2023" name="Commun. Biol.">
        <title>Genome analysis of Parmales, the sister group of diatoms, reveals the evolutionary specialization of diatoms from phago-mixotrophs to photoautotrophs.</title>
        <authorList>
            <person name="Ban H."/>
            <person name="Sato S."/>
            <person name="Yoshikawa S."/>
            <person name="Yamada K."/>
            <person name="Nakamura Y."/>
            <person name="Ichinomiya M."/>
            <person name="Sato N."/>
            <person name="Blanc-Mathieu R."/>
            <person name="Endo H."/>
            <person name="Kuwata A."/>
            <person name="Ogata H."/>
        </authorList>
    </citation>
    <scope>NUCLEOTIDE SEQUENCE [LARGE SCALE GENOMIC DNA]</scope>
</reference>
<evidence type="ECO:0000313" key="3">
    <source>
        <dbReference type="Proteomes" id="UP001165065"/>
    </source>
</evidence>
<evidence type="ECO:0000256" key="1">
    <source>
        <dbReference type="SAM" id="MobiDB-lite"/>
    </source>
</evidence>
<dbReference type="Proteomes" id="UP001165065">
    <property type="component" value="Unassembled WGS sequence"/>
</dbReference>
<organism evidence="2 3">
    <name type="scientific">Triparma columacea</name>
    <dbReference type="NCBI Taxonomy" id="722753"/>
    <lineage>
        <taxon>Eukaryota</taxon>
        <taxon>Sar</taxon>
        <taxon>Stramenopiles</taxon>
        <taxon>Ochrophyta</taxon>
        <taxon>Bolidophyceae</taxon>
        <taxon>Parmales</taxon>
        <taxon>Triparmaceae</taxon>
        <taxon>Triparma</taxon>
    </lineage>
</organism>
<comment type="caution">
    <text evidence="2">The sequence shown here is derived from an EMBL/GenBank/DDBJ whole genome shotgun (WGS) entry which is preliminary data.</text>
</comment>
<name>A0A9W7L8B6_9STRA</name>
<accession>A0A9W7L8B6</accession>
<dbReference type="AlphaFoldDB" id="A0A9W7L8B6"/>
<feature type="compositionally biased region" description="Pro residues" evidence="1">
    <location>
        <begin position="15"/>
        <end position="24"/>
    </location>
</feature>
<feature type="region of interest" description="Disordered" evidence="1">
    <location>
        <begin position="1"/>
        <end position="35"/>
    </location>
</feature>
<gene>
    <name evidence="2" type="ORF">TrCOL_g12989</name>
</gene>
<proteinExistence type="predicted"/>
<evidence type="ECO:0000313" key="2">
    <source>
        <dbReference type="EMBL" id="GMI40127.1"/>
    </source>
</evidence>
<evidence type="ECO:0008006" key="4">
    <source>
        <dbReference type="Google" id="ProtNLM"/>
    </source>
</evidence>
<dbReference type="EMBL" id="BRYA01000119">
    <property type="protein sequence ID" value="GMI40127.1"/>
    <property type="molecule type" value="Genomic_DNA"/>
</dbReference>
<feature type="compositionally biased region" description="Acidic residues" evidence="1">
    <location>
        <begin position="1"/>
        <end position="11"/>
    </location>
</feature>
<sequence>MPDDSPSDSSDDPFYSPPTSPPPQQSSDSSTEDVQGMVSNLLSACEDNNAADRSSVLGMINNILTVQSSISIPSMSTVPLLGGRWSLLYSSTDPTRSSPFFPAFANAAGKDAGKIFQVTDSIPSPLKEIGDAKQTISFSGDFKSGEIVSRVKVLAFGGVSSSIMTTRSTFTVVVSSSDTANLNIIVGTTKPEKSTLESLLPEFIKPIANAVPAFPSGSALEALKSGSSNVVFQEVYRDEGVRINKYQTIGGEGEEFFVWRRDSYGVGDDDI</sequence>
<dbReference type="OrthoDB" id="203682at2759"/>